<comment type="subcellular location">
    <subcellularLocation>
        <location evidence="1">Nucleus</location>
    </subcellularLocation>
</comment>
<dbReference type="EMBL" id="JACAZI010000001">
    <property type="protein sequence ID" value="KAF7371462.1"/>
    <property type="molecule type" value="Genomic_DNA"/>
</dbReference>
<evidence type="ECO:0000256" key="1">
    <source>
        <dbReference type="ARBA" id="ARBA00004123"/>
    </source>
</evidence>
<protein>
    <submittedName>
        <fullName evidence="7">HATC-domain-containing protein</fullName>
    </submittedName>
</protein>
<dbReference type="PANTHER" id="PTHR46481:SF10">
    <property type="entry name" value="ZINC FINGER BED DOMAIN-CONTAINING PROTEIN 39"/>
    <property type="match status" value="1"/>
</dbReference>
<dbReference type="AlphaFoldDB" id="A0A8H6Z5Y6"/>
<dbReference type="OrthoDB" id="3264316at2759"/>
<sequence>MKKLTAQLPETIPLASDADDIVRVITTIRGIDNSVCGTFNRRFDIIFAEDCRDANGRLKNIRRGDAGMPCVIEASSALAFRRALETPRSIGGNTQITLQMSKSNTPTLPWVLPISFNHVAASAGLEKLETYYAKACACHFNIIATVLHPSLGLSWFRKLDQGEERPEYARILFTHAFQAYKKPYDDEKAASRAQKGNSDAQARPEASASFLDDICMFDVDDDDETPPTCAISELDQFFSAFQTYGRGDHDGPLLWWKEFAHHFPVVARMARDFLAIPGTSVSVERLFSKSLHLCHEARGSTKAETIMKAMLTKMWIKTRYLDYWLFPCCDKIEV</sequence>
<dbReference type="InterPro" id="IPR052035">
    <property type="entry name" value="ZnF_BED_domain_contain"/>
</dbReference>
<dbReference type="SUPFAM" id="SSF53098">
    <property type="entry name" value="Ribonuclease H-like"/>
    <property type="match status" value="1"/>
</dbReference>
<organism evidence="7 8">
    <name type="scientific">Mycena venus</name>
    <dbReference type="NCBI Taxonomy" id="2733690"/>
    <lineage>
        <taxon>Eukaryota</taxon>
        <taxon>Fungi</taxon>
        <taxon>Dikarya</taxon>
        <taxon>Basidiomycota</taxon>
        <taxon>Agaricomycotina</taxon>
        <taxon>Agaricomycetes</taxon>
        <taxon>Agaricomycetidae</taxon>
        <taxon>Agaricales</taxon>
        <taxon>Marasmiineae</taxon>
        <taxon>Mycenaceae</taxon>
        <taxon>Mycena</taxon>
    </lineage>
</organism>
<keyword evidence="5" id="KW-0539">Nucleus</keyword>
<keyword evidence="4" id="KW-0862">Zinc</keyword>
<gene>
    <name evidence="7" type="ORF">MVEN_00000600</name>
</gene>
<keyword evidence="3" id="KW-0863">Zinc-finger</keyword>
<dbReference type="GO" id="GO:0046983">
    <property type="term" value="F:protein dimerization activity"/>
    <property type="evidence" value="ECO:0007669"/>
    <property type="project" value="InterPro"/>
</dbReference>
<keyword evidence="2" id="KW-0479">Metal-binding</keyword>
<keyword evidence="8" id="KW-1185">Reference proteome</keyword>
<dbReference type="Pfam" id="PF05699">
    <property type="entry name" value="Dimer_Tnp_hAT"/>
    <property type="match status" value="1"/>
</dbReference>
<dbReference type="InterPro" id="IPR012337">
    <property type="entry name" value="RNaseH-like_sf"/>
</dbReference>
<dbReference type="GO" id="GO:0008270">
    <property type="term" value="F:zinc ion binding"/>
    <property type="evidence" value="ECO:0007669"/>
    <property type="project" value="UniProtKB-KW"/>
</dbReference>
<evidence type="ECO:0000313" key="8">
    <source>
        <dbReference type="Proteomes" id="UP000620124"/>
    </source>
</evidence>
<accession>A0A8H6Z5Y6</accession>
<evidence type="ECO:0000256" key="3">
    <source>
        <dbReference type="ARBA" id="ARBA00022771"/>
    </source>
</evidence>
<evidence type="ECO:0000256" key="5">
    <source>
        <dbReference type="ARBA" id="ARBA00023242"/>
    </source>
</evidence>
<feature type="domain" description="HAT C-terminal dimerisation" evidence="6">
    <location>
        <begin position="233"/>
        <end position="316"/>
    </location>
</feature>
<evidence type="ECO:0000256" key="2">
    <source>
        <dbReference type="ARBA" id="ARBA00022723"/>
    </source>
</evidence>
<name>A0A8H6Z5Y6_9AGAR</name>
<comment type="caution">
    <text evidence="7">The sequence shown here is derived from an EMBL/GenBank/DDBJ whole genome shotgun (WGS) entry which is preliminary data.</text>
</comment>
<dbReference type="GO" id="GO:0005634">
    <property type="term" value="C:nucleus"/>
    <property type="evidence" value="ECO:0007669"/>
    <property type="project" value="UniProtKB-SubCell"/>
</dbReference>
<evidence type="ECO:0000313" key="7">
    <source>
        <dbReference type="EMBL" id="KAF7371462.1"/>
    </source>
</evidence>
<dbReference type="InterPro" id="IPR008906">
    <property type="entry name" value="HATC_C_dom"/>
</dbReference>
<evidence type="ECO:0000256" key="4">
    <source>
        <dbReference type="ARBA" id="ARBA00022833"/>
    </source>
</evidence>
<proteinExistence type="predicted"/>
<reference evidence="7" key="1">
    <citation type="submission" date="2020-05" db="EMBL/GenBank/DDBJ databases">
        <title>Mycena genomes resolve the evolution of fungal bioluminescence.</title>
        <authorList>
            <person name="Tsai I.J."/>
        </authorList>
    </citation>
    <scope>NUCLEOTIDE SEQUENCE</scope>
    <source>
        <strain evidence="7">CCC161011</strain>
    </source>
</reference>
<dbReference type="Proteomes" id="UP000620124">
    <property type="component" value="Unassembled WGS sequence"/>
</dbReference>
<evidence type="ECO:0000259" key="6">
    <source>
        <dbReference type="Pfam" id="PF05699"/>
    </source>
</evidence>
<dbReference type="PANTHER" id="PTHR46481">
    <property type="entry name" value="ZINC FINGER BED DOMAIN-CONTAINING PROTEIN 4"/>
    <property type="match status" value="1"/>
</dbReference>